<feature type="transmembrane region" description="Helical" evidence="2">
    <location>
        <begin position="110"/>
        <end position="130"/>
    </location>
</feature>
<keyword evidence="4" id="KW-1185">Reference proteome</keyword>
<comment type="caution">
    <text evidence="3">The sequence shown here is derived from an EMBL/GenBank/DDBJ whole genome shotgun (WGS) entry which is preliminary data.</text>
</comment>
<evidence type="ECO:0000256" key="2">
    <source>
        <dbReference type="SAM" id="Phobius"/>
    </source>
</evidence>
<evidence type="ECO:0000313" key="4">
    <source>
        <dbReference type="Proteomes" id="UP000593571"/>
    </source>
</evidence>
<gene>
    <name evidence="3" type="ORF">HJG63_010640</name>
</gene>
<dbReference type="EMBL" id="JACASE010000003">
    <property type="protein sequence ID" value="KAF6485433.1"/>
    <property type="molecule type" value="Genomic_DNA"/>
</dbReference>
<dbReference type="Proteomes" id="UP000593571">
    <property type="component" value="Unassembled WGS sequence"/>
</dbReference>
<accession>A0A7J8ILE5</accession>
<feature type="region of interest" description="Disordered" evidence="1">
    <location>
        <begin position="1"/>
        <end position="66"/>
    </location>
</feature>
<organism evidence="3 4">
    <name type="scientific">Rousettus aegyptiacus</name>
    <name type="common">Egyptian fruit bat</name>
    <name type="synonym">Pteropus aegyptiacus</name>
    <dbReference type="NCBI Taxonomy" id="9407"/>
    <lineage>
        <taxon>Eukaryota</taxon>
        <taxon>Metazoa</taxon>
        <taxon>Chordata</taxon>
        <taxon>Craniata</taxon>
        <taxon>Vertebrata</taxon>
        <taxon>Euteleostomi</taxon>
        <taxon>Mammalia</taxon>
        <taxon>Eutheria</taxon>
        <taxon>Laurasiatheria</taxon>
        <taxon>Chiroptera</taxon>
        <taxon>Yinpterochiroptera</taxon>
        <taxon>Pteropodoidea</taxon>
        <taxon>Pteropodidae</taxon>
        <taxon>Rousettinae</taxon>
        <taxon>Rousettus</taxon>
    </lineage>
</organism>
<protein>
    <submittedName>
        <fullName evidence="3">Uncharacterized protein</fullName>
    </submittedName>
</protein>
<keyword evidence="2" id="KW-0812">Transmembrane</keyword>
<name>A0A7J8ILE5_ROUAE</name>
<sequence>MEMIQSEGKILPSHLTASRSRGSRPQAAVGGEPELQEVAKEAPVTTLVERDTKPSRRAREASEEKVGRSNRMFVFMGVGSSEETRELPGPLVSLGSPWAKLQESRRKKDVLFVCLFLFLFSFFSSVLFFGGEGIDNKSRRNVGFK</sequence>
<proteinExistence type="predicted"/>
<keyword evidence="2" id="KW-1133">Transmembrane helix</keyword>
<reference evidence="3 4" key="1">
    <citation type="journal article" date="2020" name="Nature">
        <title>Six reference-quality genomes reveal evolution of bat adaptations.</title>
        <authorList>
            <person name="Jebb D."/>
            <person name="Huang Z."/>
            <person name="Pippel M."/>
            <person name="Hughes G.M."/>
            <person name="Lavrichenko K."/>
            <person name="Devanna P."/>
            <person name="Winkler S."/>
            <person name="Jermiin L.S."/>
            <person name="Skirmuntt E.C."/>
            <person name="Katzourakis A."/>
            <person name="Burkitt-Gray L."/>
            <person name="Ray D.A."/>
            <person name="Sullivan K.A.M."/>
            <person name="Roscito J.G."/>
            <person name="Kirilenko B.M."/>
            <person name="Davalos L.M."/>
            <person name="Corthals A.P."/>
            <person name="Power M.L."/>
            <person name="Jones G."/>
            <person name="Ransome R.D."/>
            <person name="Dechmann D.K.N."/>
            <person name="Locatelli A.G."/>
            <person name="Puechmaille S.J."/>
            <person name="Fedrigo O."/>
            <person name="Jarvis E.D."/>
            <person name="Hiller M."/>
            <person name="Vernes S.C."/>
            <person name="Myers E.W."/>
            <person name="Teeling E.C."/>
        </authorList>
    </citation>
    <scope>NUCLEOTIDE SEQUENCE [LARGE SCALE GENOMIC DNA]</scope>
    <source>
        <strain evidence="3">MRouAeg1</strain>
        <tissue evidence="3">Muscle</tissue>
    </source>
</reference>
<keyword evidence="2" id="KW-0472">Membrane</keyword>
<evidence type="ECO:0000256" key="1">
    <source>
        <dbReference type="SAM" id="MobiDB-lite"/>
    </source>
</evidence>
<evidence type="ECO:0000313" key="3">
    <source>
        <dbReference type="EMBL" id="KAF6485433.1"/>
    </source>
</evidence>
<feature type="compositionally biased region" description="Basic and acidic residues" evidence="1">
    <location>
        <begin position="48"/>
        <end position="66"/>
    </location>
</feature>
<dbReference type="AlphaFoldDB" id="A0A7J8ILE5"/>